<name>A0ABW0YNX4_9BACI</name>
<reference evidence="2" key="1">
    <citation type="journal article" date="2019" name="Int. J. Syst. Evol. Microbiol.">
        <title>The Global Catalogue of Microorganisms (GCM) 10K type strain sequencing project: providing services to taxonomists for standard genome sequencing and annotation.</title>
        <authorList>
            <consortium name="The Broad Institute Genomics Platform"/>
            <consortium name="The Broad Institute Genome Sequencing Center for Infectious Disease"/>
            <person name="Wu L."/>
            <person name="Ma J."/>
        </authorList>
    </citation>
    <scope>NUCLEOTIDE SEQUENCE [LARGE SCALE GENOMIC DNA]</scope>
    <source>
        <strain evidence="2">CECT 7184</strain>
    </source>
</reference>
<sequence>MEMKWEEDETITVDASLLLWLNEQAGSQGQEELLYDSFLFFLRKIEKHETIRLDRDGFLHRRFWKGIEAALCYQLLSKHRRPGGISLYRFMEKVAEMEHLIVKEEGHARLSQQGKQFLQKKKPVQQSRILRYIWPVH</sequence>
<evidence type="ECO:0000313" key="2">
    <source>
        <dbReference type="Proteomes" id="UP001596142"/>
    </source>
</evidence>
<gene>
    <name evidence="1" type="ORF">ACFPU1_15605</name>
</gene>
<organism evidence="1 2">
    <name type="scientific">Thalassorhabdus alkalitolerans</name>
    <dbReference type="NCBI Taxonomy" id="2282697"/>
    <lineage>
        <taxon>Bacteria</taxon>
        <taxon>Bacillati</taxon>
        <taxon>Bacillota</taxon>
        <taxon>Bacilli</taxon>
        <taxon>Bacillales</taxon>
        <taxon>Bacillaceae</taxon>
        <taxon>Thalassorhabdus</taxon>
    </lineage>
</organism>
<keyword evidence="2" id="KW-1185">Reference proteome</keyword>
<proteinExistence type="predicted"/>
<evidence type="ECO:0000313" key="1">
    <source>
        <dbReference type="EMBL" id="MFC5714175.1"/>
    </source>
</evidence>
<dbReference type="Proteomes" id="UP001596142">
    <property type="component" value="Unassembled WGS sequence"/>
</dbReference>
<accession>A0ABW0YNX4</accession>
<dbReference type="EMBL" id="JBHSOZ010000010">
    <property type="protein sequence ID" value="MFC5714175.1"/>
    <property type="molecule type" value="Genomic_DNA"/>
</dbReference>
<comment type="caution">
    <text evidence="1">The sequence shown here is derived from an EMBL/GenBank/DDBJ whole genome shotgun (WGS) entry which is preliminary data.</text>
</comment>
<protein>
    <submittedName>
        <fullName evidence="1">Uncharacterized protein</fullName>
    </submittedName>
</protein>
<dbReference type="RefSeq" id="WP_385943515.1">
    <property type="nucleotide sequence ID" value="NZ_JBHSPG010000004.1"/>
</dbReference>